<accession>A0A0K2VIV8</accession>
<name>A0A0K2VIV8_LEPSM</name>
<organism evidence="1">
    <name type="scientific">Lepeophtheirus salmonis</name>
    <name type="common">Salmon louse</name>
    <name type="synonym">Caligus salmonis</name>
    <dbReference type="NCBI Taxonomy" id="72036"/>
    <lineage>
        <taxon>Eukaryota</taxon>
        <taxon>Metazoa</taxon>
        <taxon>Ecdysozoa</taxon>
        <taxon>Arthropoda</taxon>
        <taxon>Crustacea</taxon>
        <taxon>Multicrustacea</taxon>
        <taxon>Hexanauplia</taxon>
        <taxon>Copepoda</taxon>
        <taxon>Siphonostomatoida</taxon>
        <taxon>Caligidae</taxon>
        <taxon>Lepeophtheirus</taxon>
    </lineage>
</organism>
<protein>
    <submittedName>
        <fullName evidence="1">Uncharacterized protein</fullName>
    </submittedName>
</protein>
<proteinExistence type="predicted"/>
<dbReference type="AlphaFoldDB" id="A0A0K2VIV8"/>
<sequence>MEKQVKINKQSSLIECYFLTVITMIRQWCASTGEGICVPTMILIIVDTKLQIPAGIIPFVDLAA</sequence>
<evidence type="ECO:0000313" key="1">
    <source>
        <dbReference type="EMBL" id="CDW49906.1"/>
    </source>
</evidence>
<dbReference type="EMBL" id="HACA01032545">
    <property type="protein sequence ID" value="CDW49906.1"/>
    <property type="molecule type" value="Transcribed_RNA"/>
</dbReference>
<reference evidence="1" key="1">
    <citation type="submission" date="2014-05" db="EMBL/GenBank/DDBJ databases">
        <authorList>
            <person name="Chronopoulou M."/>
        </authorList>
    </citation>
    <scope>NUCLEOTIDE SEQUENCE</scope>
    <source>
        <tissue evidence="1">Whole organism</tissue>
    </source>
</reference>